<protein>
    <submittedName>
        <fullName evidence="2">Uncharacterized protein</fullName>
    </submittedName>
</protein>
<name>A0A6L2PWE3_COPFO</name>
<keyword evidence="3" id="KW-1185">Reference proteome</keyword>
<feature type="compositionally biased region" description="Low complexity" evidence="1">
    <location>
        <begin position="1"/>
        <end position="43"/>
    </location>
</feature>
<proteinExistence type="predicted"/>
<feature type="compositionally biased region" description="Basic residues" evidence="1">
    <location>
        <begin position="155"/>
        <end position="169"/>
    </location>
</feature>
<dbReference type="Proteomes" id="UP000502823">
    <property type="component" value="Unassembled WGS sequence"/>
</dbReference>
<feature type="region of interest" description="Disordered" evidence="1">
    <location>
        <begin position="1"/>
        <end position="169"/>
    </location>
</feature>
<gene>
    <name evidence="2" type="ORF">Cfor_05365</name>
</gene>
<feature type="compositionally biased region" description="Basic and acidic residues" evidence="1">
    <location>
        <begin position="135"/>
        <end position="154"/>
    </location>
</feature>
<evidence type="ECO:0000313" key="3">
    <source>
        <dbReference type="Proteomes" id="UP000502823"/>
    </source>
</evidence>
<accession>A0A6L2PWE3</accession>
<reference evidence="3" key="1">
    <citation type="submission" date="2020-01" db="EMBL/GenBank/DDBJ databases">
        <title>Draft genome sequence of the Termite Coptotermes fromosanus.</title>
        <authorList>
            <person name="Itakura S."/>
            <person name="Yosikawa Y."/>
            <person name="Umezawa K."/>
        </authorList>
    </citation>
    <scope>NUCLEOTIDE SEQUENCE [LARGE SCALE GENOMIC DNA]</scope>
</reference>
<organism evidence="2 3">
    <name type="scientific">Coptotermes formosanus</name>
    <name type="common">Formosan subterranean termite</name>
    <dbReference type="NCBI Taxonomy" id="36987"/>
    <lineage>
        <taxon>Eukaryota</taxon>
        <taxon>Metazoa</taxon>
        <taxon>Ecdysozoa</taxon>
        <taxon>Arthropoda</taxon>
        <taxon>Hexapoda</taxon>
        <taxon>Insecta</taxon>
        <taxon>Pterygota</taxon>
        <taxon>Neoptera</taxon>
        <taxon>Polyneoptera</taxon>
        <taxon>Dictyoptera</taxon>
        <taxon>Blattodea</taxon>
        <taxon>Blattoidea</taxon>
        <taxon>Termitoidae</taxon>
        <taxon>Rhinotermitidae</taxon>
        <taxon>Coptotermes</taxon>
    </lineage>
</organism>
<dbReference type="AlphaFoldDB" id="A0A6L2PWE3"/>
<evidence type="ECO:0000313" key="2">
    <source>
        <dbReference type="EMBL" id="GFG36921.1"/>
    </source>
</evidence>
<feature type="compositionally biased region" description="Basic residues" evidence="1">
    <location>
        <begin position="51"/>
        <end position="60"/>
    </location>
</feature>
<feature type="compositionally biased region" description="Acidic residues" evidence="1">
    <location>
        <begin position="98"/>
        <end position="107"/>
    </location>
</feature>
<feature type="non-terminal residue" evidence="2">
    <location>
        <position position="1"/>
    </location>
</feature>
<evidence type="ECO:0000256" key="1">
    <source>
        <dbReference type="SAM" id="MobiDB-lite"/>
    </source>
</evidence>
<dbReference type="InParanoid" id="A0A6L2PWE3"/>
<dbReference type="EMBL" id="BLKM01012573">
    <property type="protein sequence ID" value="GFG36921.1"/>
    <property type="molecule type" value="Genomic_DNA"/>
</dbReference>
<sequence length="169" mass="17885">SSSNTSDSSDSSSSSNSSSSSSSSSSSGSSDSSTLSDSSASDSSGDDSQKKKEKKKRKPHPSNSNSKKRDSCSKGGNKNPVHENSHAPLVATAKDNGSPDDYEDDNDEPSKGIPPTTSVLSVVMKVPQTTSSHSTVEDGVSKAHRESGAEMERKNSRKQSKRQHHKRDR</sequence>
<comment type="caution">
    <text evidence="2">The sequence shown here is derived from an EMBL/GenBank/DDBJ whole genome shotgun (WGS) entry which is preliminary data.</text>
</comment>